<evidence type="ECO:0000313" key="4">
    <source>
        <dbReference type="Proteomes" id="UP000548685"/>
    </source>
</evidence>
<dbReference type="AlphaFoldDB" id="A0A6I4UEZ8"/>
<dbReference type="Proteomes" id="UP000548685">
    <property type="component" value="Unassembled WGS sequence"/>
</dbReference>
<proteinExistence type="predicted"/>
<organism evidence="2 3">
    <name type="scientific">Erythrobacter ramosus</name>
    <dbReference type="NCBI Taxonomy" id="35811"/>
    <lineage>
        <taxon>Bacteria</taxon>
        <taxon>Pseudomonadati</taxon>
        <taxon>Pseudomonadota</taxon>
        <taxon>Alphaproteobacteria</taxon>
        <taxon>Sphingomonadales</taxon>
        <taxon>Erythrobacteraceae</taxon>
        <taxon>Erythrobacter/Porphyrobacter group</taxon>
        <taxon>Erythrobacter</taxon>
    </lineage>
</organism>
<keyword evidence="4" id="KW-1185">Reference proteome</keyword>
<dbReference type="OrthoDB" id="9816387at2"/>
<comment type="caution">
    <text evidence="2">The sequence shown here is derived from an EMBL/GenBank/DDBJ whole genome shotgun (WGS) entry which is preliminary data.</text>
</comment>
<reference evidence="2 3" key="1">
    <citation type="submission" date="2019-12" db="EMBL/GenBank/DDBJ databases">
        <title>Genomic-based taxomic classification of the family Erythrobacteraceae.</title>
        <authorList>
            <person name="Xu L."/>
        </authorList>
    </citation>
    <scope>NUCLEOTIDE SEQUENCE [LARGE SCALE GENOMIC DNA]</scope>
    <source>
        <strain evidence="2 3">JCM 10282</strain>
    </source>
</reference>
<accession>A0A6I4UEZ8</accession>
<dbReference type="EMBL" id="WTYB01000001">
    <property type="protein sequence ID" value="MXP37016.1"/>
    <property type="molecule type" value="Genomic_DNA"/>
</dbReference>
<reference evidence="1 4" key="2">
    <citation type="submission" date="2020-08" db="EMBL/GenBank/DDBJ databases">
        <title>Genomic Encyclopedia of Type Strains, Phase IV (KMG-IV): sequencing the most valuable type-strain genomes for metagenomic binning, comparative biology and taxonomic classification.</title>
        <authorList>
            <person name="Goeker M."/>
        </authorList>
    </citation>
    <scope>NUCLEOTIDE SEQUENCE [LARGE SCALE GENOMIC DNA]</scope>
    <source>
        <strain evidence="1 4">DSM 8510</strain>
    </source>
</reference>
<sequence length="259" mass="26797">MSGPEDTGPEVTRDDPMIAAEWALGLLEGEELLAARGKATTDPDFAWRKQWWDDWFAPLTDGMAGAEPGEQVWDGIAARIAAQQTAAGVAAASPEAPTVNVVALEARVRRWQWVAGISSMAAAVALALFLSSPLGSPVAPPVQIVATEPMVATVPIGENGLRLDVTYIPESEKMLVAAIGLTADGVHDHELWLVPADGSALQSLGVVAPGEVRSMALPAAVTAKLSDGASLVLTREPIGGKPEGVDAGPVVAKGAFSRV</sequence>
<dbReference type="Proteomes" id="UP000430021">
    <property type="component" value="Unassembled WGS sequence"/>
</dbReference>
<name>A0A6I4UEZ8_9SPHN</name>
<gene>
    <name evidence="1" type="ORF">FHS52_001307</name>
    <name evidence="2" type="ORF">GRI59_00070</name>
</gene>
<protein>
    <submittedName>
        <fullName evidence="1">Anti-sigma-K factor RskA</fullName>
    </submittedName>
</protein>
<evidence type="ECO:0000313" key="3">
    <source>
        <dbReference type="Proteomes" id="UP000430021"/>
    </source>
</evidence>
<dbReference type="RefSeq" id="WP_160759198.1">
    <property type="nucleotide sequence ID" value="NZ_BAAADZ010000002.1"/>
</dbReference>
<evidence type="ECO:0000313" key="2">
    <source>
        <dbReference type="EMBL" id="MXP37016.1"/>
    </source>
</evidence>
<dbReference type="EMBL" id="JACICE010000001">
    <property type="protein sequence ID" value="MBB3775364.1"/>
    <property type="molecule type" value="Genomic_DNA"/>
</dbReference>
<evidence type="ECO:0000313" key="1">
    <source>
        <dbReference type="EMBL" id="MBB3775364.1"/>
    </source>
</evidence>